<dbReference type="InterPro" id="IPR021784">
    <property type="entry name" value="DUF3349"/>
</dbReference>
<keyword evidence="2" id="KW-1185">Reference proteome</keyword>
<dbReference type="Gene3D" id="1.10.10.2390">
    <property type="match status" value="1"/>
</dbReference>
<dbReference type="AlphaFoldDB" id="A0A516Q0R8"/>
<dbReference type="Gene3D" id="6.10.140.2080">
    <property type="match status" value="1"/>
</dbReference>
<reference evidence="1 2" key="1">
    <citation type="submission" date="2019-07" db="EMBL/GenBank/DDBJ databases">
        <title>Microlunatus dokdonensis sp. nov. isolated from the rhizospheric soil of the wild plant Elymus tsukushiensis.</title>
        <authorList>
            <person name="Ghim S.-Y."/>
            <person name="Hwang Y.-J."/>
            <person name="Son J.-S."/>
            <person name="Shin J.-H."/>
        </authorList>
    </citation>
    <scope>NUCLEOTIDE SEQUENCE [LARGE SCALE GENOMIC DNA]</scope>
    <source>
        <strain evidence="1 2">KUDC0627</strain>
    </source>
</reference>
<protein>
    <submittedName>
        <fullName evidence="1">DUF3349 domain-containing protein</fullName>
    </submittedName>
</protein>
<name>A0A516Q0R8_9ACTN</name>
<evidence type="ECO:0000313" key="1">
    <source>
        <dbReference type="EMBL" id="QDP97020.1"/>
    </source>
</evidence>
<proteinExistence type="predicted"/>
<dbReference type="Pfam" id="PF11829">
    <property type="entry name" value="DUF3349"/>
    <property type="match status" value="1"/>
</dbReference>
<gene>
    <name evidence="1" type="ORF">FOE78_14780</name>
</gene>
<accession>A0A516Q0R8</accession>
<dbReference type="EMBL" id="CP041692">
    <property type="protein sequence ID" value="QDP97020.1"/>
    <property type="molecule type" value="Genomic_DNA"/>
</dbReference>
<dbReference type="OrthoDB" id="4350726at2"/>
<organism evidence="1 2">
    <name type="scientific">Microlunatus elymi</name>
    <dbReference type="NCBI Taxonomy" id="2596828"/>
    <lineage>
        <taxon>Bacteria</taxon>
        <taxon>Bacillati</taxon>
        <taxon>Actinomycetota</taxon>
        <taxon>Actinomycetes</taxon>
        <taxon>Propionibacteriales</taxon>
        <taxon>Propionibacteriaceae</taxon>
        <taxon>Microlunatus</taxon>
    </lineage>
</organism>
<evidence type="ECO:0000313" key="2">
    <source>
        <dbReference type="Proteomes" id="UP000319263"/>
    </source>
</evidence>
<sequence>MTPTFLAAIISWLRAGYPEGVPEQDYVPLLALLRRRLSPDEVKRVAEKIMRTDEQADDIDIAVRITKITNELPSEADVARVRARLAAAGWPLADPHRN</sequence>
<dbReference type="KEGG" id="mik:FOE78_14780"/>
<dbReference type="Proteomes" id="UP000319263">
    <property type="component" value="Chromosome"/>
</dbReference>
<dbReference type="RefSeq" id="WP_143986981.1">
    <property type="nucleotide sequence ID" value="NZ_CP041692.1"/>
</dbReference>